<feature type="compositionally biased region" description="Basic and acidic residues" evidence="1">
    <location>
        <begin position="67"/>
        <end position="79"/>
    </location>
</feature>
<comment type="caution">
    <text evidence="2">The sequence shown here is derived from an EMBL/GenBank/DDBJ whole genome shotgun (WGS) entry which is preliminary data.</text>
</comment>
<reference evidence="2 3" key="1">
    <citation type="submission" date="2020-04" db="EMBL/GenBank/DDBJ databases">
        <authorList>
            <person name="Laetsch R D."/>
            <person name="Stevens L."/>
            <person name="Kumar S."/>
            <person name="Blaxter L. M."/>
        </authorList>
    </citation>
    <scope>NUCLEOTIDE SEQUENCE [LARGE SCALE GENOMIC DNA]</scope>
</reference>
<proteinExistence type="predicted"/>
<sequence length="79" mass="8635">MSTIANIAADALVDVVAVEATIESLIGAVVGINIPEQQQQQGSTRRNETQENNENVEEIEEIEGVVEDEKTNNKQAERN</sequence>
<accession>A0A8S1FFF2</accession>
<protein>
    <submittedName>
        <fullName evidence="2">Uncharacterized protein</fullName>
    </submittedName>
</protein>
<evidence type="ECO:0000313" key="3">
    <source>
        <dbReference type="Proteomes" id="UP000494206"/>
    </source>
</evidence>
<dbReference type="AlphaFoldDB" id="A0A8S1FFF2"/>
<name>A0A8S1FFF2_9PELO</name>
<evidence type="ECO:0000256" key="1">
    <source>
        <dbReference type="SAM" id="MobiDB-lite"/>
    </source>
</evidence>
<gene>
    <name evidence="2" type="ORF">CBOVIS_LOCUS13128</name>
</gene>
<feature type="compositionally biased region" description="Acidic residues" evidence="1">
    <location>
        <begin position="54"/>
        <end position="66"/>
    </location>
</feature>
<organism evidence="2 3">
    <name type="scientific">Caenorhabditis bovis</name>
    <dbReference type="NCBI Taxonomy" id="2654633"/>
    <lineage>
        <taxon>Eukaryota</taxon>
        <taxon>Metazoa</taxon>
        <taxon>Ecdysozoa</taxon>
        <taxon>Nematoda</taxon>
        <taxon>Chromadorea</taxon>
        <taxon>Rhabditida</taxon>
        <taxon>Rhabditina</taxon>
        <taxon>Rhabditomorpha</taxon>
        <taxon>Rhabditoidea</taxon>
        <taxon>Rhabditidae</taxon>
        <taxon>Peloderinae</taxon>
        <taxon>Caenorhabditis</taxon>
    </lineage>
</organism>
<dbReference type="EMBL" id="CADEPM010000034">
    <property type="protein sequence ID" value="CAB3411754.1"/>
    <property type="molecule type" value="Genomic_DNA"/>
</dbReference>
<feature type="region of interest" description="Disordered" evidence="1">
    <location>
        <begin position="36"/>
        <end position="79"/>
    </location>
</feature>
<dbReference type="Proteomes" id="UP000494206">
    <property type="component" value="Unassembled WGS sequence"/>
</dbReference>
<evidence type="ECO:0000313" key="2">
    <source>
        <dbReference type="EMBL" id="CAB3411754.1"/>
    </source>
</evidence>
<keyword evidence="3" id="KW-1185">Reference proteome</keyword>